<comment type="caution">
    <text evidence="1">The sequence shown here is derived from an EMBL/GenBank/DDBJ whole genome shotgun (WGS) entry which is preliminary data.</text>
</comment>
<evidence type="ECO:0008006" key="3">
    <source>
        <dbReference type="Google" id="ProtNLM"/>
    </source>
</evidence>
<accession>S6UWN7</accession>
<sequence length="658" mass="74483">MSNYREFQVGLEKDHLAKISRSTPISALAELVWNALDADAFNVEVFLKTSDIGLYEIIIRDDGHGIVYSSSERFFGSLGGSWKAGKKISPLGRYLHGQEGQGRFKAFSIGRVVDWGTTYENEGVFNGYTMTGTAENPKKVRSSIEGISALNKTGTEVRISEPHKDLRLTSEKLLESFSSIFAIYLIKHAGIKISIDGKPIDPESQIDFRKEIPLDPVLFQGESYPYSLEVIEWRKTDANEFFLCNESGFPLLPMDKRIRGANGVSYSAYLKSEHLSQLSRSGLLGLGELESSLQIAVDRAVSAIKYYFVQRKIERSSDKIKRWKDDGVYPYSGAASSPVDQAERQVFDILALNVSEQLVDFEKQDPSSKKFQLRLLRQVVEYSPAELQKIMSEVLSLSAERQRELAELLEETSISAIITASKLISDRLKFVSGLEEIIFRTEMKQTLKERSQLHKILAENTWLFGDEFSLSVSDKSLTEVLRRHLAYAKCATAVDEPVKRIDGSTGIIDLMLTRSIPCSRANEREHLVVELKAPKVSIGIEEIGQIKSYAFAVLKDERFKQLNTRWNFWIISNNFTDYTEQELKADKLGRGILYQAENITIWAKTWGQVIQECKHRLEFVRKQLNITLDGSSGLEYLREKYSEYTKGVIVDKEADGVS</sequence>
<name>S6UWN7_PSESF</name>
<evidence type="ECO:0000313" key="1">
    <source>
        <dbReference type="EMBL" id="EPN60443.1"/>
    </source>
</evidence>
<dbReference type="PATRIC" id="fig|1194404.4.peg.1579"/>
<gene>
    <name evidence="1" type="ORF">A244_07563</name>
</gene>
<reference evidence="1 2" key="1">
    <citation type="journal article" date="2013" name="PLoS Pathog.">
        <title>Genomic analysis of the Kiwifruit pathogen Pseudomonas syringae pv. actinidiae provides insight into the origins of an emergent plant disease.</title>
        <authorList>
            <person name="McCann H.C."/>
            <person name="Rikkerink E.H."/>
            <person name="Bertels F."/>
            <person name="Fiers M."/>
            <person name="Lu A."/>
            <person name="Rees-George J."/>
            <person name="Andersen M.T."/>
            <person name="Gleave A.P."/>
            <person name="Haubold B."/>
            <person name="Wohlers M.W."/>
            <person name="Guttman D.S."/>
            <person name="Wang P.W."/>
            <person name="Straub C."/>
            <person name="Vanneste J.L."/>
            <person name="Rainey P.B."/>
            <person name="Templeton M.D."/>
        </authorList>
    </citation>
    <scope>NUCLEOTIDE SEQUENCE [LARGE SCALE GENOMIC DNA]</scope>
    <source>
        <strain evidence="1 2">ICMP 18807</strain>
    </source>
</reference>
<dbReference type="Gene3D" id="3.30.565.10">
    <property type="entry name" value="Histidine kinase-like ATPase, C-terminal domain"/>
    <property type="match status" value="1"/>
</dbReference>
<dbReference type="EMBL" id="AOKG01000479">
    <property type="protein sequence ID" value="EPN60443.1"/>
    <property type="molecule type" value="Genomic_DNA"/>
</dbReference>
<dbReference type="Proteomes" id="UP000015729">
    <property type="component" value="Unassembled WGS sequence"/>
</dbReference>
<dbReference type="SUPFAM" id="SSF55874">
    <property type="entry name" value="ATPase domain of HSP90 chaperone/DNA topoisomerase II/histidine kinase"/>
    <property type="match status" value="1"/>
</dbReference>
<dbReference type="RefSeq" id="WP_017709917.1">
    <property type="nucleotide sequence ID" value="NZ_ANJL01000055.1"/>
</dbReference>
<protein>
    <recommendedName>
        <fullName evidence="3">DNA mismatch repair protein</fullName>
    </recommendedName>
</protein>
<dbReference type="Pfam" id="PF13589">
    <property type="entry name" value="HATPase_c_3"/>
    <property type="match status" value="1"/>
</dbReference>
<dbReference type="InterPro" id="IPR036890">
    <property type="entry name" value="HATPase_C_sf"/>
</dbReference>
<evidence type="ECO:0000313" key="2">
    <source>
        <dbReference type="Proteomes" id="UP000015729"/>
    </source>
</evidence>
<proteinExistence type="predicted"/>
<dbReference type="AlphaFoldDB" id="S6UWN7"/>
<organism evidence="1 2">
    <name type="scientific">Pseudomonas syringae pv. actinidiae ICMP 18807</name>
    <dbReference type="NCBI Taxonomy" id="1194404"/>
    <lineage>
        <taxon>Bacteria</taxon>
        <taxon>Pseudomonadati</taxon>
        <taxon>Pseudomonadota</taxon>
        <taxon>Gammaproteobacteria</taxon>
        <taxon>Pseudomonadales</taxon>
        <taxon>Pseudomonadaceae</taxon>
        <taxon>Pseudomonas</taxon>
        <taxon>Pseudomonas syringae</taxon>
    </lineage>
</organism>